<dbReference type="Gene3D" id="1.20.120.450">
    <property type="entry name" value="dinb family like domain"/>
    <property type="match status" value="1"/>
</dbReference>
<sequence length="169" mass="19120">MKPHFAMMAGYNAWCNERVYDAAAQLSDADYRADRGAFFKSVHGTLNHLLATDRIWLKRFTAQGEAPNRLDAVLFENFDDLRDARRKEDERIVAYIEGLSEADLAGRIRYKTITNPAEIEQPLAPALIHLFNHQTHHRGQVHCLLTGFGLDAPALDLILFQRQTGMGLA</sequence>
<dbReference type="SUPFAM" id="SSF109854">
    <property type="entry name" value="DinB/YfiT-like putative metalloenzymes"/>
    <property type="match status" value="1"/>
</dbReference>
<feature type="binding site" evidence="3">
    <location>
        <position position="137"/>
    </location>
    <ligand>
        <name>a divalent metal cation</name>
        <dbReference type="ChEBI" id="CHEBI:60240"/>
    </ligand>
</feature>
<evidence type="ECO:0000313" key="5">
    <source>
        <dbReference type="Proteomes" id="UP000003947"/>
    </source>
</evidence>
<dbReference type="PANTHER" id="PTHR37302:SF1">
    <property type="entry name" value="PROTEIN DINB"/>
    <property type="match status" value="1"/>
</dbReference>
<accession>I4YXM9</accession>
<feature type="binding site" evidence="3">
    <location>
        <position position="48"/>
    </location>
    <ligand>
        <name>a divalent metal cation</name>
        <dbReference type="ChEBI" id="CHEBI:60240"/>
    </ligand>
</feature>
<dbReference type="HOGENOM" id="CLU_101283_1_1_5"/>
<evidence type="ECO:0000256" key="2">
    <source>
        <dbReference type="ARBA" id="ARBA00022723"/>
    </source>
</evidence>
<evidence type="ECO:0000313" key="4">
    <source>
        <dbReference type="EMBL" id="EIM28721.1"/>
    </source>
</evidence>
<dbReference type="InterPro" id="IPR034660">
    <property type="entry name" value="DinB/YfiT-like"/>
</dbReference>
<protein>
    <recommendedName>
        <fullName evidence="6">Damage-inducible protein DinB</fullName>
    </recommendedName>
</protein>
<dbReference type="RefSeq" id="WP_009491382.1">
    <property type="nucleotide sequence ID" value="NZ_CP141048.1"/>
</dbReference>
<dbReference type="EMBL" id="JH660642">
    <property type="protein sequence ID" value="EIM28721.1"/>
    <property type="molecule type" value="Genomic_DNA"/>
</dbReference>
<comment type="similarity">
    <text evidence="1">Belongs to the DinB family.</text>
</comment>
<dbReference type="eggNOG" id="COG2318">
    <property type="taxonomic scope" value="Bacteria"/>
</dbReference>
<proteinExistence type="inferred from homology"/>
<dbReference type="PANTHER" id="PTHR37302">
    <property type="entry name" value="SLR1116 PROTEIN"/>
    <property type="match status" value="1"/>
</dbReference>
<organism evidence="4 5">
    <name type="scientific">Microvirga lotononidis</name>
    <dbReference type="NCBI Taxonomy" id="864069"/>
    <lineage>
        <taxon>Bacteria</taxon>
        <taxon>Pseudomonadati</taxon>
        <taxon>Pseudomonadota</taxon>
        <taxon>Alphaproteobacteria</taxon>
        <taxon>Hyphomicrobiales</taxon>
        <taxon>Methylobacteriaceae</taxon>
        <taxon>Microvirga</taxon>
    </lineage>
</organism>
<dbReference type="Proteomes" id="UP000003947">
    <property type="component" value="Unassembled WGS sequence"/>
</dbReference>
<reference evidence="4 5" key="1">
    <citation type="submission" date="2012-02" db="EMBL/GenBank/DDBJ databases">
        <title>Improved High-Quality Draft sequence of Microvirga sp. WSM3557.</title>
        <authorList>
            <consortium name="US DOE Joint Genome Institute"/>
            <person name="Lucas S."/>
            <person name="Han J."/>
            <person name="Lapidus A."/>
            <person name="Cheng J.-F."/>
            <person name="Goodwin L."/>
            <person name="Pitluck S."/>
            <person name="Peters L."/>
            <person name="Zhang X."/>
            <person name="Detter J.C."/>
            <person name="Han C."/>
            <person name="Tapia R."/>
            <person name="Land M."/>
            <person name="Hauser L."/>
            <person name="Kyrpides N."/>
            <person name="Ivanova N."/>
            <person name="Pagani I."/>
            <person name="Brau L."/>
            <person name="Yates R."/>
            <person name="O'Hara G."/>
            <person name="Rui T."/>
            <person name="Howieson J."/>
            <person name="Reeve W."/>
            <person name="Woyke T."/>
        </authorList>
    </citation>
    <scope>NUCLEOTIDE SEQUENCE [LARGE SCALE GENOMIC DNA]</scope>
    <source>
        <strain evidence="4 5">WSM3557</strain>
    </source>
</reference>
<dbReference type="InterPro" id="IPR007837">
    <property type="entry name" value="DinB"/>
</dbReference>
<dbReference type="STRING" id="864069.MicloDRAFT_00023650"/>
<feature type="binding site" evidence="3">
    <location>
        <position position="133"/>
    </location>
    <ligand>
        <name>a divalent metal cation</name>
        <dbReference type="ChEBI" id="CHEBI:60240"/>
    </ligand>
</feature>
<name>I4YXM9_9HYPH</name>
<evidence type="ECO:0000256" key="1">
    <source>
        <dbReference type="ARBA" id="ARBA00008635"/>
    </source>
</evidence>
<dbReference type="AlphaFoldDB" id="I4YXM9"/>
<keyword evidence="2 3" id="KW-0479">Metal-binding</keyword>
<evidence type="ECO:0000256" key="3">
    <source>
        <dbReference type="PIRSR" id="PIRSR607837-1"/>
    </source>
</evidence>
<keyword evidence="5" id="KW-1185">Reference proteome</keyword>
<gene>
    <name evidence="4" type="ORF">MicloDRAFT_00023650</name>
</gene>
<dbReference type="PATRIC" id="fig|864069.3.peg.2567"/>
<evidence type="ECO:0008006" key="6">
    <source>
        <dbReference type="Google" id="ProtNLM"/>
    </source>
</evidence>
<dbReference type="Pfam" id="PF05163">
    <property type="entry name" value="DinB"/>
    <property type="match status" value="1"/>
</dbReference>
<dbReference type="GO" id="GO:0046872">
    <property type="term" value="F:metal ion binding"/>
    <property type="evidence" value="ECO:0007669"/>
    <property type="project" value="UniProtKB-KW"/>
</dbReference>
<dbReference type="OrthoDB" id="9807509at2"/>